<name>A0A183SWY3_SCHSO</name>
<evidence type="ECO:0000313" key="3">
    <source>
        <dbReference type="WBParaSite" id="SSLN_0000906801-mRNA-1"/>
    </source>
</evidence>
<dbReference type="AlphaFoldDB" id="A0A183SWY3"/>
<reference evidence="3" key="1">
    <citation type="submission" date="2016-06" db="UniProtKB">
        <authorList>
            <consortium name="WormBaseParasite"/>
        </authorList>
    </citation>
    <scope>IDENTIFICATION</scope>
</reference>
<dbReference type="Proteomes" id="UP000275846">
    <property type="component" value="Unassembled WGS sequence"/>
</dbReference>
<evidence type="ECO:0000313" key="2">
    <source>
        <dbReference type="Proteomes" id="UP000275846"/>
    </source>
</evidence>
<accession>A0A183SWY3</accession>
<dbReference type="EMBL" id="UYSU01034819">
    <property type="protein sequence ID" value="VDL95116.1"/>
    <property type="molecule type" value="Genomic_DNA"/>
</dbReference>
<keyword evidence="2" id="KW-1185">Reference proteome</keyword>
<evidence type="ECO:0000313" key="1">
    <source>
        <dbReference type="EMBL" id="VDL95116.1"/>
    </source>
</evidence>
<protein>
    <submittedName>
        <fullName evidence="3">Mediator of RNA polymerase II transcription subunit 21</fullName>
    </submittedName>
</protein>
<dbReference type="STRING" id="70667.A0A183SWY3"/>
<dbReference type="OrthoDB" id="10405210at2759"/>
<proteinExistence type="predicted"/>
<gene>
    <name evidence="1" type="ORF">SSLN_LOCUS8731</name>
</gene>
<reference evidence="1 2" key="2">
    <citation type="submission" date="2018-11" db="EMBL/GenBank/DDBJ databases">
        <authorList>
            <consortium name="Pathogen Informatics"/>
        </authorList>
    </citation>
    <scope>NUCLEOTIDE SEQUENCE [LARGE SCALE GENOMIC DNA]</scope>
    <source>
        <strain evidence="1 2">NST_G2</strain>
    </source>
</reference>
<sequence length="214" mass="23213">MPDVEAQTAPETLTWFSSPVLTFARDSRLTRQNQCSQLLHSVLEILSSLPPSDPVSLSAAFSDPCVPVISPLQAPPLPELKLPPIYGVPVSDEFLEAHAKLADEAEALRKAMIAQNFGEPVVPQASLSLEQSQMCSSLTQDLTALGEGVKALREFAHLLSEITDSVDRITEVSDKFAEMTTGQDSNPSEAIDYELLDQIVENSSRFISESSDLA</sequence>
<dbReference type="WBParaSite" id="SSLN_0000906801-mRNA-1">
    <property type="protein sequence ID" value="SSLN_0000906801-mRNA-1"/>
    <property type="gene ID" value="SSLN_0000906801"/>
</dbReference>
<organism evidence="3">
    <name type="scientific">Schistocephalus solidus</name>
    <name type="common">Tapeworm</name>
    <dbReference type="NCBI Taxonomy" id="70667"/>
    <lineage>
        <taxon>Eukaryota</taxon>
        <taxon>Metazoa</taxon>
        <taxon>Spiralia</taxon>
        <taxon>Lophotrochozoa</taxon>
        <taxon>Platyhelminthes</taxon>
        <taxon>Cestoda</taxon>
        <taxon>Eucestoda</taxon>
        <taxon>Diphyllobothriidea</taxon>
        <taxon>Diphyllobothriidae</taxon>
        <taxon>Schistocephalus</taxon>
    </lineage>
</organism>